<organism evidence="1 2">
    <name type="scientific">Helicobacter ibis</name>
    <dbReference type="NCBI Taxonomy" id="2962633"/>
    <lineage>
        <taxon>Bacteria</taxon>
        <taxon>Pseudomonadati</taxon>
        <taxon>Campylobacterota</taxon>
        <taxon>Epsilonproteobacteria</taxon>
        <taxon>Campylobacterales</taxon>
        <taxon>Helicobacteraceae</taxon>
        <taxon>Helicobacter</taxon>
    </lineage>
</organism>
<dbReference type="Gene3D" id="3.40.50.2000">
    <property type="entry name" value="Glycogen Phosphorylase B"/>
    <property type="match status" value="1"/>
</dbReference>
<sequence length="767" mass="90228">MELQEEEIIKRLQESQSKKDLNNVCMLLRAFGKGWQENLETPLKEQIAQLLQDKSYEIIFKGGDVPDRTILWAYGIFDCARDDERFLSYVDFCKPYIRDTSLSYYERLLFIDYASVAIMLSGDREGAVKFFLENIMFLTLNDYYIADLNDFVLTFLYYYYIPIEWILEIQRKNLSDEVYFSLDNTTRRSIFLWSMHCFWNTRHYFNNLKWRDNYPVWLEVLRGLLERNELDEAMYVEFYIYHKFGNSAQIDEDWEEYNASVVKLVEPYFVEYGKKLPKCKDDICIEENRKIKIGILEDRIVGNSPYKVEYSLYKALMGSDEFVSKYELVVYSMSYIQKSADGKVEIESIRDLGVKVVSLSDILLKEGYYYSHLNKALTIRNYIFQDGIDILISTGTIDCSDFLFCTRSAPRQIYWSHGNGSYDIFGIDDRISHFNPRSKEFKFEQFFIPMDRDKFYNPQIDESLIIKEKAKYPIKNDTVVLGVIGRLVKVDSEEYLETIAKILKENQNTIFIAAGNGNEPDIRKKVEALGVSDRFFMPGFVNPHVYGHIIDIFCNTFPLDQGESFSEFLAKRGAFLNLLNRECTFSGKLRELKLGKKVLVYCDNLEEFKPNVCGFDEFIKTDCIFVTNKKLKVCDDIRDRVYVADISNEDMELLGDYKIHVVGDCFEHLGGNFVCEKELIWCVYHAKNLRWWKEMADNIQEYYIDGSYIGWCCSAFSKEQYIKKAKFLIENKKARDKLGEFYGKHGVLQTNKFQQELIKKFTQIIRG</sequence>
<accession>A0ABT4VGB0</accession>
<gene>
    <name evidence="1" type="ORF">PF021_05580</name>
</gene>
<evidence type="ECO:0000313" key="1">
    <source>
        <dbReference type="EMBL" id="MDA3969145.1"/>
    </source>
</evidence>
<dbReference type="RefSeq" id="WP_271021447.1">
    <property type="nucleotide sequence ID" value="NZ_JAQHXR010000002.1"/>
</dbReference>
<proteinExistence type="predicted"/>
<dbReference type="Proteomes" id="UP001210261">
    <property type="component" value="Unassembled WGS sequence"/>
</dbReference>
<evidence type="ECO:0008006" key="3">
    <source>
        <dbReference type="Google" id="ProtNLM"/>
    </source>
</evidence>
<comment type="caution">
    <text evidence="1">The sequence shown here is derived from an EMBL/GenBank/DDBJ whole genome shotgun (WGS) entry which is preliminary data.</text>
</comment>
<dbReference type="EMBL" id="JAQHXR010000002">
    <property type="protein sequence ID" value="MDA3969145.1"/>
    <property type="molecule type" value="Genomic_DNA"/>
</dbReference>
<reference evidence="1 2" key="1">
    <citation type="submission" date="2023-01" db="EMBL/GenBank/DDBJ databases">
        <title>Description of Helicobacter ibis sp. nov. isolated from faecal droppings of black-faced ibis (Theristicus melanopis).</title>
        <authorList>
            <person name="Lopez-Cantillo M."/>
            <person name="Vidal-Veuthey B."/>
            <person name="Mella A."/>
            <person name="De La Haba R."/>
            <person name="Collado L."/>
        </authorList>
    </citation>
    <scope>NUCLEOTIDE SEQUENCE [LARGE SCALE GENOMIC DNA]</scope>
    <source>
        <strain evidence="1 2">A82</strain>
    </source>
</reference>
<name>A0ABT4VGB0_9HELI</name>
<evidence type="ECO:0000313" key="2">
    <source>
        <dbReference type="Proteomes" id="UP001210261"/>
    </source>
</evidence>
<protein>
    <recommendedName>
        <fullName evidence="3">Glycosyltransferase</fullName>
    </recommendedName>
</protein>
<keyword evidence="2" id="KW-1185">Reference proteome</keyword>
<dbReference type="SUPFAM" id="SSF53756">
    <property type="entry name" value="UDP-Glycosyltransferase/glycogen phosphorylase"/>
    <property type="match status" value="1"/>
</dbReference>